<evidence type="ECO:0000256" key="1">
    <source>
        <dbReference type="SAM" id="SignalP"/>
    </source>
</evidence>
<keyword evidence="3" id="KW-1185">Reference proteome</keyword>
<evidence type="ECO:0000313" key="2">
    <source>
        <dbReference type="EMBL" id="MBM7060338.1"/>
    </source>
</evidence>
<comment type="caution">
    <text evidence="2">The sequence shown here is derived from an EMBL/GenBank/DDBJ whole genome shotgun (WGS) entry which is preliminary data.</text>
</comment>
<gene>
    <name evidence="2" type="ORF">JQX08_06435</name>
</gene>
<name>A0ABS2IDW0_9GAMM</name>
<feature type="signal peptide" evidence="1">
    <location>
        <begin position="1"/>
        <end position="18"/>
    </location>
</feature>
<feature type="chain" id="PRO_5046149971" evidence="1">
    <location>
        <begin position="19"/>
        <end position="52"/>
    </location>
</feature>
<accession>A0ABS2IDW0</accession>
<dbReference type="Proteomes" id="UP000717995">
    <property type="component" value="Unassembled WGS sequence"/>
</dbReference>
<protein>
    <submittedName>
        <fullName evidence="2">Uncharacterized protein</fullName>
    </submittedName>
</protein>
<proteinExistence type="predicted"/>
<dbReference type="EMBL" id="JAFEUP010000002">
    <property type="protein sequence ID" value="MBM7060338.1"/>
    <property type="molecule type" value="Genomic_DNA"/>
</dbReference>
<sequence>MRHITFVLLLFVCAGASAAVILQNQPPRIVTLNACPNATGNCYIPSPSFNLR</sequence>
<keyword evidence="1" id="KW-0732">Signal</keyword>
<dbReference type="RefSeq" id="WP_204915461.1">
    <property type="nucleotide sequence ID" value="NZ_JAFEUP010000002.1"/>
</dbReference>
<evidence type="ECO:0000313" key="3">
    <source>
        <dbReference type="Proteomes" id="UP000717995"/>
    </source>
</evidence>
<reference evidence="2 3" key="1">
    <citation type="submission" date="2021-02" db="EMBL/GenBank/DDBJ databases">
        <authorList>
            <person name="Lee D.-H."/>
        </authorList>
    </citation>
    <scope>NUCLEOTIDE SEQUENCE [LARGE SCALE GENOMIC DNA]</scope>
    <source>
        <strain evidence="2 3">UL073</strain>
    </source>
</reference>
<organism evidence="2 3">
    <name type="scientific">Zestomonas insulae</name>
    <dbReference type="NCBI Taxonomy" id="2809017"/>
    <lineage>
        <taxon>Bacteria</taxon>
        <taxon>Pseudomonadati</taxon>
        <taxon>Pseudomonadota</taxon>
        <taxon>Gammaproteobacteria</taxon>
        <taxon>Pseudomonadales</taxon>
        <taxon>Pseudomonadaceae</taxon>
        <taxon>Zestomonas</taxon>
    </lineage>
</organism>